<dbReference type="STRING" id="1764295.A0A5B8MJE6"/>
<dbReference type="Gene3D" id="3.30.40.10">
    <property type="entry name" value="Zinc/RING finger domain, C3HC4 (zinc finger)"/>
    <property type="match status" value="1"/>
</dbReference>
<evidence type="ECO:0000256" key="1">
    <source>
        <dbReference type="ARBA" id="ARBA00004585"/>
    </source>
</evidence>
<dbReference type="InterPro" id="IPR013083">
    <property type="entry name" value="Znf_RING/FYVE/PHD"/>
</dbReference>
<organism evidence="16 17">
    <name type="scientific">Chloropicon primus</name>
    <dbReference type="NCBI Taxonomy" id="1764295"/>
    <lineage>
        <taxon>Eukaryota</taxon>
        <taxon>Viridiplantae</taxon>
        <taxon>Chlorophyta</taxon>
        <taxon>Chloropicophyceae</taxon>
        <taxon>Chloropicales</taxon>
        <taxon>Chloropicaceae</taxon>
        <taxon>Chloropicon</taxon>
    </lineage>
</organism>
<dbReference type="CDD" id="cd16451">
    <property type="entry name" value="mRING_PEX12"/>
    <property type="match status" value="1"/>
</dbReference>
<evidence type="ECO:0000259" key="15">
    <source>
        <dbReference type="Pfam" id="PF04757"/>
    </source>
</evidence>
<keyword evidence="5" id="KW-0812">Transmembrane</keyword>
<evidence type="ECO:0000256" key="4">
    <source>
        <dbReference type="ARBA" id="ARBA00022448"/>
    </source>
</evidence>
<keyword evidence="9" id="KW-0653">Protein transport</keyword>
<dbReference type="Proteomes" id="UP000316726">
    <property type="component" value="Chromosome 4"/>
</dbReference>
<keyword evidence="7" id="KW-0863">Zinc-finger</keyword>
<keyword evidence="12" id="KW-0576">Peroxisome</keyword>
<proteinExistence type="inferred from homology"/>
<evidence type="ECO:0000256" key="11">
    <source>
        <dbReference type="ARBA" id="ARBA00023136"/>
    </source>
</evidence>
<evidence type="ECO:0000256" key="10">
    <source>
        <dbReference type="ARBA" id="ARBA00022989"/>
    </source>
</evidence>
<evidence type="ECO:0000256" key="9">
    <source>
        <dbReference type="ARBA" id="ARBA00022927"/>
    </source>
</evidence>
<keyword evidence="4" id="KW-0813">Transport</keyword>
<evidence type="ECO:0000256" key="8">
    <source>
        <dbReference type="ARBA" id="ARBA00022833"/>
    </source>
</evidence>
<dbReference type="GO" id="GO:0005778">
    <property type="term" value="C:peroxisomal membrane"/>
    <property type="evidence" value="ECO:0007669"/>
    <property type="project" value="UniProtKB-SubCell"/>
</dbReference>
<accession>A0A5B8MJE6</accession>
<dbReference type="GO" id="GO:0006513">
    <property type="term" value="P:protein monoubiquitination"/>
    <property type="evidence" value="ECO:0007669"/>
    <property type="project" value="TreeGrafter"/>
</dbReference>
<evidence type="ECO:0000313" key="16">
    <source>
        <dbReference type="EMBL" id="QDZ20401.1"/>
    </source>
</evidence>
<reference evidence="16 17" key="1">
    <citation type="submission" date="2018-07" db="EMBL/GenBank/DDBJ databases">
        <title>The complete nuclear genome of the prasinophyte Chloropicon primus (CCMP1205).</title>
        <authorList>
            <person name="Pombert J.-F."/>
            <person name="Otis C."/>
            <person name="Turmel M."/>
            <person name="Lemieux C."/>
        </authorList>
    </citation>
    <scope>NUCLEOTIDE SEQUENCE [LARGE SCALE GENOMIC DNA]</scope>
    <source>
        <strain evidence="16 17">CCMP1205</strain>
    </source>
</reference>
<dbReference type="GO" id="GO:0016558">
    <property type="term" value="P:protein import into peroxisome matrix"/>
    <property type="evidence" value="ECO:0007669"/>
    <property type="project" value="InterPro"/>
</dbReference>
<keyword evidence="17" id="KW-1185">Reference proteome</keyword>
<evidence type="ECO:0000256" key="7">
    <source>
        <dbReference type="ARBA" id="ARBA00022771"/>
    </source>
</evidence>
<keyword evidence="6" id="KW-0479">Metal-binding</keyword>
<dbReference type="EMBL" id="CP031037">
    <property type="protein sequence ID" value="QDZ20401.1"/>
    <property type="molecule type" value="Genomic_DNA"/>
</dbReference>
<dbReference type="GO" id="GO:0008270">
    <property type="term" value="F:zinc ion binding"/>
    <property type="evidence" value="ECO:0007669"/>
    <property type="project" value="UniProtKB-KW"/>
</dbReference>
<evidence type="ECO:0000256" key="13">
    <source>
        <dbReference type="ARBA" id="ARBA00029692"/>
    </source>
</evidence>
<evidence type="ECO:0000256" key="5">
    <source>
        <dbReference type="ARBA" id="ARBA00022692"/>
    </source>
</evidence>
<gene>
    <name evidence="16" type="ORF">A3770_04p29190</name>
</gene>
<dbReference type="PANTHER" id="PTHR12888">
    <property type="entry name" value="PEROXISOME ASSEMBLY PROTEIN 12 PEROXIN-12"/>
    <property type="match status" value="1"/>
</dbReference>
<dbReference type="Pfam" id="PF04757">
    <property type="entry name" value="Pex2_Pex12"/>
    <property type="match status" value="1"/>
</dbReference>
<keyword evidence="11" id="KW-0472">Membrane</keyword>
<evidence type="ECO:0000256" key="2">
    <source>
        <dbReference type="ARBA" id="ARBA00004906"/>
    </source>
</evidence>
<protein>
    <recommendedName>
        <fullName evidence="13">Peroxin-12</fullName>
    </recommendedName>
</protein>
<sequence>MTASSSSGAGPPPRIFARTPRNLAPILDAGTSQLLKRLTHETFASFAHKFLPTPAWKRYSHEIAALLGFHFALVSLLRDGGTVGESLYWIAREDLLLKPKSSSAGGARRRLKLACLAALVHVAGPYLDNKLAQLREEAEEWLSVQAQIEASEQQQGRDEDRRAFSGYTSPAAVEFRLFSLERVKRALLSGLVRTYPVAKFLCGLQDVFSRVRFTAGLSSHATLEHWLVEMPVSRLSHREWDAQNKLRGALRREALSGLMEARAGGPAWRRWAAVKLLRGRHFVEDYNKLLLAAFALSCKALEWWYSRGEEAAKAASTRGKNLPPPPAPEPDRENGLKLPNSPKLCPICRRMKQDPTVLTVTGYVFCYNCIMLHVKEHRKCPITCVEATEAHVRKLYFT</sequence>
<dbReference type="AlphaFoldDB" id="A0A5B8MJE6"/>
<evidence type="ECO:0000313" key="17">
    <source>
        <dbReference type="Proteomes" id="UP000316726"/>
    </source>
</evidence>
<dbReference type="PANTHER" id="PTHR12888:SF0">
    <property type="entry name" value="PEROXISOME ASSEMBLY PROTEIN 12"/>
    <property type="match status" value="1"/>
</dbReference>
<dbReference type="SUPFAM" id="SSF57850">
    <property type="entry name" value="RING/U-box"/>
    <property type="match status" value="1"/>
</dbReference>
<comment type="subcellular location">
    <subcellularLocation>
        <location evidence="1">Peroxisome membrane</location>
        <topology evidence="1">Multi-pass membrane protein</topology>
    </subcellularLocation>
</comment>
<evidence type="ECO:0000256" key="14">
    <source>
        <dbReference type="SAM" id="MobiDB-lite"/>
    </source>
</evidence>
<dbReference type="InterPro" id="IPR006845">
    <property type="entry name" value="Pex_N"/>
</dbReference>
<dbReference type="InterPro" id="IPR017375">
    <property type="entry name" value="PEX12"/>
</dbReference>
<evidence type="ECO:0000256" key="6">
    <source>
        <dbReference type="ARBA" id="ARBA00022723"/>
    </source>
</evidence>
<comment type="pathway">
    <text evidence="2">Protein modification; protein ubiquitination.</text>
</comment>
<dbReference type="OrthoDB" id="107372at2759"/>
<feature type="region of interest" description="Disordered" evidence="14">
    <location>
        <begin position="315"/>
        <end position="337"/>
    </location>
</feature>
<comment type="similarity">
    <text evidence="3">Belongs to the pex2/pex10/pex12 family.</text>
</comment>
<name>A0A5B8MJE6_9CHLO</name>
<evidence type="ECO:0000256" key="12">
    <source>
        <dbReference type="ARBA" id="ARBA00023140"/>
    </source>
</evidence>
<keyword evidence="10" id="KW-1133">Transmembrane helix</keyword>
<feature type="domain" description="Pex N-terminal" evidence="15">
    <location>
        <begin position="36"/>
        <end position="306"/>
    </location>
</feature>
<keyword evidence="8" id="KW-0862">Zinc</keyword>
<dbReference type="GO" id="GO:1990429">
    <property type="term" value="C:peroxisomal importomer complex"/>
    <property type="evidence" value="ECO:0007669"/>
    <property type="project" value="TreeGrafter"/>
</dbReference>
<evidence type="ECO:0000256" key="3">
    <source>
        <dbReference type="ARBA" id="ARBA00008704"/>
    </source>
</evidence>
<dbReference type="GO" id="GO:0004842">
    <property type="term" value="F:ubiquitin-protein transferase activity"/>
    <property type="evidence" value="ECO:0007669"/>
    <property type="project" value="TreeGrafter"/>
</dbReference>